<dbReference type="RefSeq" id="WP_073583681.1">
    <property type="nucleotide sequence ID" value="NZ_AP024898.1"/>
</dbReference>
<dbReference type="STRING" id="1117707.VQ7734_02864"/>
<feature type="transmembrane region" description="Helical" evidence="3">
    <location>
        <begin position="835"/>
        <end position="855"/>
    </location>
</feature>
<dbReference type="AlphaFoldDB" id="A0A1M7YWZ7"/>
<name>A0A1M7YWZ7_9VIBR</name>
<keyword evidence="6" id="KW-1185">Reference proteome</keyword>
<dbReference type="Gene3D" id="1.10.287.110">
    <property type="entry name" value="DnaJ domain"/>
    <property type="match status" value="1"/>
</dbReference>
<feature type="region of interest" description="Disordered" evidence="2">
    <location>
        <begin position="51"/>
        <end position="71"/>
    </location>
</feature>
<protein>
    <submittedName>
        <fullName evidence="5">Chaperone protein DnaJ</fullName>
    </submittedName>
</protein>
<keyword evidence="3" id="KW-0812">Transmembrane</keyword>
<accession>A0A1M7YWZ7</accession>
<reference evidence="6" key="1">
    <citation type="submission" date="2016-12" db="EMBL/GenBank/DDBJ databases">
        <authorList>
            <person name="Rodrigo-Torres L."/>
            <person name="Arahal R.D."/>
            <person name="Lucena T."/>
        </authorList>
    </citation>
    <scope>NUCLEOTIDE SEQUENCE [LARGE SCALE GENOMIC DNA]</scope>
</reference>
<evidence type="ECO:0000256" key="3">
    <source>
        <dbReference type="SAM" id="Phobius"/>
    </source>
</evidence>
<dbReference type="SMART" id="SM00271">
    <property type="entry name" value="DnaJ"/>
    <property type="match status" value="1"/>
</dbReference>
<dbReference type="InterPro" id="IPR036869">
    <property type="entry name" value="J_dom_sf"/>
</dbReference>
<dbReference type="InterPro" id="IPR001623">
    <property type="entry name" value="DnaJ_domain"/>
</dbReference>
<dbReference type="Proteomes" id="UP000184600">
    <property type="component" value="Unassembled WGS sequence"/>
</dbReference>
<dbReference type="OrthoDB" id="9816462at2"/>
<proteinExistence type="predicted"/>
<feature type="domain" description="J" evidence="4">
    <location>
        <begin position="2"/>
        <end position="61"/>
    </location>
</feature>
<keyword evidence="3" id="KW-1133">Transmembrane helix</keyword>
<feature type="transmembrane region" description="Helical" evidence="3">
    <location>
        <begin position="890"/>
        <end position="909"/>
    </location>
</feature>
<evidence type="ECO:0000256" key="2">
    <source>
        <dbReference type="SAM" id="MobiDB-lite"/>
    </source>
</evidence>
<gene>
    <name evidence="5" type="primary">dnaJ_2</name>
    <name evidence="5" type="ORF">VQ7734_02864</name>
</gene>
<evidence type="ECO:0000313" key="5">
    <source>
        <dbReference type="EMBL" id="SHO57095.1"/>
    </source>
</evidence>
<keyword evidence="1" id="KW-0143">Chaperone</keyword>
<keyword evidence="3" id="KW-0472">Membrane</keyword>
<dbReference type="SUPFAM" id="SSF46565">
    <property type="entry name" value="Chaperone J-domain"/>
    <property type="match status" value="1"/>
</dbReference>
<organism evidence="5 6">
    <name type="scientific">Vibrio quintilis</name>
    <dbReference type="NCBI Taxonomy" id="1117707"/>
    <lineage>
        <taxon>Bacteria</taxon>
        <taxon>Pseudomonadati</taxon>
        <taxon>Pseudomonadota</taxon>
        <taxon>Gammaproteobacteria</taxon>
        <taxon>Vibrionales</taxon>
        <taxon>Vibrionaceae</taxon>
        <taxon>Vibrio</taxon>
    </lineage>
</organism>
<dbReference type="Pfam" id="PF00226">
    <property type="entry name" value="DnaJ"/>
    <property type="match status" value="1"/>
</dbReference>
<sequence length="931" mass="109349">MNFWEILELEPTSDKKIIKKAYRTKLRQFHPEEDPEGFQRVREAYEAAISHTEKKDHTENSPVLSKQTVNPSDDETCQHFLVQALHNLIEDSGQRFHYSRWQQWFQQALQVPIKEQTLISDSALQLVLANRWLPGEVIHWIWHGLGWEMFLKGTGQNAEIAEFLDTWRHQKLLIPLSDLSDLSSAQQRGILSYLQPLQNAWDDHWPNAINYLFSQPMPWVLHRSPQLSLSILRVSEHCPDITDEMVLFFLSGLTENGDTTELSAEQLRLIAQTHLRLGQTGQASNICEQLCRLQAPKEASEIQYQLAAQVDSELTPCFAFLHQQWTQLPAIFWRAERHLHQLIQKQEHPLYSWIHNQLISQPDNRFNHLPDLRHQSGPFGFLLHCFWAGLYGSWARISEQLAALQHEIKHSQSVEWKKLYQLTVHWLEHLLTTRVGARSLLNKLDHYGQDHFFEQPELTDEELYSLSPASWRALLCRHPLIPDHWFTRLMDEDFINVDILDESPLYPYYIDTLCFYRCVNSHFQLTSPWENQSFTGCFIWATVYYGQLVTSFTPDNAGLAEYLPPLPERLNHTALSSLIPFITDSDDFHSEAIEMFSEHPEQFVLRYVTNTQVQLLTNQYSTEALFSLAKNGEAAAYAALSVKFQQEHFEEAIICWNLLVVAAKEKAQYNAIIDWQQQALISVRRTREYELEYYEYAKPDIVYWMLLKETEHFNPPEEIAGIIPEKEARIFHYPMFYIITQLQHGISPDGYDISPLRPLIKHLNELDDCRQQVSNLALGELEYLYQQHLDLDLDSQNIKSYSKRRLKYYFLLLVMCWLFNTFSVVFQIPDGMTSAFGYSPMLAGVLLAYECFITWRVTQYLFMRSSQLYYIGFIFMTLLAAGIFNMKWFIIMNLLIHFFFIYNLSPLRVNGFWEKRIIRREKVDLKKIFSS</sequence>
<feature type="transmembrane region" description="Helical" evidence="3">
    <location>
        <begin position="867"/>
        <end position="884"/>
    </location>
</feature>
<feature type="compositionally biased region" description="Polar residues" evidence="2">
    <location>
        <begin position="60"/>
        <end position="71"/>
    </location>
</feature>
<evidence type="ECO:0000313" key="6">
    <source>
        <dbReference type="Proteomes" id="UP000184600"/>
    </source>
</evidence>
<dbReference type="EMBL" id="FRFG01000031">
    <property type="protein sequence ID" value="SHO57095.1"/>
    <property type="molecule type" value="Genomic_DNA"/>
</dbReference>
<feature type="transmembrane region" description="Helical" evidence="3">
    <location>
        <begin position="808"/>
        <end position="829"/>
    </location>
</feature>
<evidence type="ECO:0000259" key="4">
    <source>
        <dbReference type="PROSITE" id="PS50076"/>
    </source>
</evidence>
<evidence type="ECO:0000256" key="1">
    <source>
        <dbReference type="ARBA" id="ARBA00023186"/>
    </source>
</evidence>
<dbReference type="CDD" id="cd06257">
    <property type="entry name" value="DnaJ"/>
    <property type="match status" value="1"/>
</dbReference>
<dbReference type="PROSITE" id="PS50076">
    <property type="entry name" value="DNAJ_2"/>
    <property type="match status" value="1"/>
</dbReference>